<dbReference type="AlphaFoldDB" id="A0A1J6K2X7"/>
<comment type="caution">
    <text evidence="2">The sequence shown here is derived from an EMBL/GenBank/DDBJ whole genome shotgun (WGS) entry which is preliminary data.</text>
</comment>
<feature type="compositionally biased region" description="Basic residues" evidence="1">
    <location>
        <begin position="1"/>
        <end position="14"/>
    </location>
</feature>
<protein>
    <submittedName>
        <fullName evidence="2">Uncharacterized protein</fullName>
    </submittedName>
</protein>
<evidence type="ECO:0000313" key="2">
    <source>
        <dbReference type="EMBL" id="OIT19472.1"/>
    </source>
</evidence>
<evidence type="ECO:0000313" key="3">
    <source>
        <dbReference type="Proteomes" id="UP000187609"/>
    </source>
</evidence>
<evidence type="ECO:0000256" key="1">
    <source>
        <dbReference type="SAM" id="MobiDB-lite"/>
    </source>
</evidence>
<sequence length="170" mass="18936">MTSMKKGKKAKRQRCLRDENSNNEQPMSPLATNHIIVEEEIQLSAPQLSQGSQSSHPIQDKNFRLMPTPSVQRKLPNNSVFPDFEFSDFESDSALDIRPRSFSEERTRLLMRQKGTIPAITSTINFVGDSSGVSVPLNLPHSAKNPTCNGKKAIIGNHLEKMAKMKTSKG</sequence>
<name>A0A1J6K2X7_NICAT</name>
<dbReference type="Gramene" id="OIT19472">
    <property type="protein sequence ID" value="OIT19472"/>
    <property type="gene ID" value="A4A49_61205"/>
</dbReference>
<dbReference type="Proteomes" id="UP000187609">
    <property type="component" value="Unassembled WGS sequence"/>
</dbReference>
<feature type="region of interest" description="Disordered" evidence="1">
    <location>
        <begin position="1"/>
        <end position="36"/>
    </location>
</feature>
<gene>
    <name evidence="2" type="ORF">A4A49_61205</name>
</gene>
<proteinExistence type="predicted"/>
<dbReference type="EMBL" id="MJEQ01007165">
    <property type="protein sequence ID" value="OIT19472.1"/>
    <property type="molecule type" value="Genomic_DNA"/>
</dbReference>
<keyword evidence="3" id="KW-1185">Reference proteome</keyword>
<reference evidence="2" key="1">
    <citation type="submission" date="2016-11" db="EMBL/GenBank/DDBJ databases">
        <title>The genome of Nicotiana attenuata.</title>
        <authorList>
            <person name="Xu S."/>
            <person name="Brockmoeller T."/>
            <person name="Gaquerel E."/>
            <person name="Navarro A."/>
            <person name="Kuhl H."/>
            <person name="Gase K."/>
            <person name="Ling Z."/>
            <person name="Zhou W."/>
            <person name="Kreitzer C."/>
            <person name="Stanke M."/>
            <person name="Tang H."/>
            <person name="Lyons E."/>
            <person name="Pandey P."/>
            <person name="Pandey S.P."/>
            <person name="Timmermann B."/>
            <person name="Baldwin I.T."/>
        </authorList>
    </citation>
    <scope>NUCLEOTIDE SEQUENCE [LARGE SCALE GENOMIC DNA]</scope>
    <source>
        <strain evidence="2">UT</strain>
    </source>
</reference>
<accession>A0A1J6K2X7</accession>
<organism evidence="2 3">
    <name type="scientific">Nicotiana attenuata</name>
    <name type="common">Coyote tobacco</name>
    <dbReference type="NCBI Taxonomy" id="49451"/>
    <lineage>
        <taxon>Eukaryota</taxon>
        <taxon>Viridiplantae</taxon>
        <taxon>Streptophyta</taxon>
        <taxon>Embryophyta</taxon>
        <taxon>Tracheophyta</taxon>
        <taxon>Spermatophyta</taxon>
        <taxon>Magnoliopsida</taxon>
        <taxon>eudicotyledons</taxon>
        <taxon>Gunneridae</taxon>
        <taxon>Pentapetalae</taxon>
        <taxon>asterids</taxon>
        <taxon>lamiids</taxon>
        <taxon>Solanales</taxon>
        <taxon>Solanaceae</taxon>
        <taxon>Nicotianoideae</taxon>
        <taxon>Nicotianeae</taxon>
        <taxon>Nicotiana</taxon>
    </lineage>
</organism>